<evidence type="ECO:0000259" key="9">
    <source>
        <dbReference type="Pfam" id="PF00149"/>
    </source>
</evidence>
<dbReference type="AlphaFoldDB" id="A0A0A5HNN9"/>
<keyword evidence="6 8" id="KW-0269">Exonuclease</keyword>
<accession>A0A0A5HNN9</accession>
<dbReference type="STRING" id="1385511.GCA_000425225_03421"/>
<dbReference type="EMBL" id="AVPF01000042">
    <property type="protein sequence ID" value="KGX85257.1"/>
    <property type="molecule type" value="Genomic_DNA"/>
</dbReference>
<dbReference type="InterPro" id="IPR029052">
    <property type="entry name" value="Metallo-depent_PP-like"/>
</dbReference>
<dbReference type="Gene3D" id="3.60.21.10">
    <property type="match status" value="1"/>
</dbReference>
<evidence type="ECO:0000256" key="8">
    <source>
        <dbReference type="RuleBase" id="RU363069"/>
    </source>
</evidence>
<comment type="subunit">
    <text evidence="2 8">Heterodimer of SbcC and SbcD.</text>
</comment>
<keyword evidence="12" id="KW-1185">Reference proteome</keyword>
<keyword evidence="4 8" id="KW-0540">Nuclease</keyword>
<evidence type="ECO:0000313" key="11">
    <source>
        <dbReference type="EMBL" id="KGX85257.1"/>
    </source>
</evidence>
<dbReference type="InterPro" id="IPR026843">
    <property type="entry name" value="SbcD_C"/>
</dbReference>
<keyword evidence="8" id="KW-0255">Endonuclease</keyword>
<evidence type="ECO:0000259" key="10">
    <source>
        <dbReference type="Pfam" id="PF12320"/>
    </source>
</evidence>
<dbReference type="RefSeq" id="WP_027447018.1">
    <property type="nucleotide sequence ID" value="NZ_AULJ01000045.1"/>
</dbReference>
<comment type="similarity">
    <text evidence="1 8">Belongs to the SbcD family.</text>
</comment>
<keyword evidence="5 8" id="KW-0378">Hydrolase</keyword>
<name>A0A0A5HNN9_9BACI</name>
<evidence type="ECO:0000256" key="2">
    <source>
        <dbReference type="ARBA" id="ARBA00011322"/>
    </source>
</evidence>
<evidence type="ECO:0000313" key="12">
    <source>
        <dbReference type="Proteomes" id="UP000030403"/>
    </source>
</evidence>
<dbReference type="InterPro" id="IPR050535">
    <property type="entry name" value="DNA_Repair-Maintenance_Comp"/>
</dbReference>
<dbReference type="PANTHER" id="PTHR30337">
    <property type="entry name" value="COMPONENT OF ATP-DEPENDENT DSDNA EXONUCLEASE"/>
    <property type="match status" value="1"/>
</dbReference>
<feature type="domain" description="Calcineurin-like phosphoesterase" evidence="9">
    <location>
        <begin position="1"/>
        <end position="219"/>
    </location>
</feature>
<dbReference type="InterPro" id="IPR004593">
    <property type="entry name" value="SbcD"/>
</dbReference>
<evidence type="ECO:0000256" key="6">
    <source>
        <dbReference type="ARBA" id="ARBA00022839"/>
    </source>
</evidence>
<comment type="function">
    <text evidence="8">SbcCD cleaves DNA hairpin structures. These structures can inhibit DNA replication and are intermediates in certain DNA recombination reactions. The complex acts as a 3'-&gt;5' double strand exonuclease that can open hairpins. It also has a 5' single-strand endonuclease activity.</text>
</comment>
<comment type="caution">
    <text evidence="11">The sequence shown here is derived from an EMBL/GenBank/DDBJ whole genome shotgun (WGS) entry which is preliminary data.</text>
</comment>
<dbReference type="NCBIfam" id="TIGR00619">
    <property type="entry name" value="sbcd"/>
    <property type="match status" value="1"/>
</dbReference>
<keyword evidence="7 8" id="KW-0233">DNA recombination</keyword>
<proteinExistence type="inferred from homology"/>
<feature type="domain" description="Nuclease SbcCD subunit D C-terminal" evidence="10">
    <location>
        <begin position="268"/>
        <end position="356"/>
    </location>
</feature>
<evidence type="ECO:0000256" key="5">
    <source>
        <dbReference type="ARBA" id="ARBA00022801"/>
    </source>
</evidence>
<dbReference type="GO" id="GO:0006310">
    <property type="term" value="P:DNA recombination"/>
    <property type="evidence" value="ECO:0007669"/>
    <property type="project" value="UniProtKB-KW"/>
</dbReference>
<dbReference type="GO" id="GO:0006260">
    <property type="term" value="P:DNA replication"/>
    <property type="evidence" value="ECO:0007669"/>
    <property type="project" value="UniProtKB-KW"/>
</dbReference>
<dbReference type="eggNOG" id="COG0420">
    <property type="taxonomic scope" value="Bacteria"/>
</dbReference>
<dbReference type="PANTHER" id="PTHR30337:SF0">
    <property type="entry name" value="NUCLEASE SBCCD SUBUNIT D"/>
    <property type="match status" value="1"/>
</dbReference>
<dbReference type="InterPro" id="IPR004843">
    <property type="entry name" value="Calcineurin-like_PHP"/>
</dbReference>
<organism evidence="11 12">
    <name type="scientific">Pontibacillus marinus BH030004 = DSM 16465</name>
    <dbReference type="NCBI Taxonomy" id="1385511"/>
    <lineage>
        <taxon>Bacteria</taxon>
        <taxon>Bacillati</taxon>
        <taxon>Bacillota</taxon>
        <taxon>Bacilli</taxon>
        <taxon>Bacillales</taxon>
        <taxon>Bacillaceae</taxon>
        <taxon>Pontibacillus</taxon>
    </lineage>
</organism>
<dbReference type="CDD" id="cd00840">
    <property type="entry name" value="MPP_Mre11_N"/>
    <property type="match status" value="1"/>
</dbReference>
<evidence type="ECO:0000256" key="3">
    <source>
        <dbReference type="ARBA" id="ARBA00013365"/>
    </source>
</evidence>
<protein>
    <recommendedName>
        <fullName evidence="3 8">Nuclease SbcCD subunit D</fullName>
    </recommendedName>
</protein>
<dbReference type="Proteomes" id="UP000030403">
    <property type="component" value="Unassembled WGS sequence"/>
</dbReference>
<sequence length="383" mass="43978">MKILHTADWHLGKLVHQLHMTQDQSYILDEFIRIVKEEKPDAVIIAGDLYDRAVPPKEAVELLNETLMKLIYDIKVPVLAITGNHDSPDRLNFGSTMFRKQQFYLQAKLDGALEPVTLQDEHGDVHFYLIPYIEPADARAYFEDESIQTHHDAMSAIVERIENDNQADERQVLIAHAFMAGGMESESEERLTMLGGTPYIDAGLFSAFSYVALGHLHQPQRVTDDKIRYAGSLLKYSFSEANHKKGVTLVELDENGVSNIREEKLTPKHDMRIKEGYLNDLLEENDGHSEDYLHIKLLDDGQLMDPMGKLRKVYPNVLSLERVGFLGQHIQNQRSTVKERQQMSHEELFESFYKEVKGKDLDNQRKKYVSETIQNVLAEERGQ</sequence>
<gene>
    <name evidence="8" type="primary">sbcD</name>
    <name evidence="11" type="ORF">N783_15135</name>
</gene>
<reference evidence="11 12" key="1">
    <citation type="submission" date="2013-08" db="EMBL/GenBank/DDBJ databases">
        <authorList>
            <person name="Huang J."/>
            <person name="Wang G."/>
        </authorList>
    </citation>
    <scope>NUCLEOTIDE SEQUENCE [LARGE SCALE GENOMIC DNA]</scope>
    <source>
        <strain evidence="11 12">BH030004</strain>
    </source>
</reference>
<evidence type="ECO:0000256" key="4">
    <source>
        <dbReference type="ARBA" id="ARBA00022722"/>
    </source>
</evidence>
<dbReference type="GO" id="GO:0004519">
    <property type="term" value="F:endonuclease activity"/>
    <property type="evidence" value="ECO:0007669"/>
    <property type="project" value="UniProtKB-KW"/>
</dbReference>
<dbReference type="OrthoDB" id="9773856at2"/>
<evidence type="ECO:0000256" key="7">
    <source>
        <dbReference type="ARBA" id="ARBA00023172"/>
    </source>
</evidence>
<dbReference type="Pfam" id="PF12320">
    <property type="entry name" value="SbcD_C"/>
    <property type="match status" value="1"/>
</dbReference>
<dbReference type="Pfam" id="PF00149">
    <property type="entry name" value="Metallophos"/>
    <property type="match status" value="1"/>
</dbReference>
<evidence type="ECO:0000256" key="1">
    <source>
        <dbReference type="ARBA" id="ARBA00010555"/>
    </source>
</evidence>
<dbReference type="SUPFAM" id="SSF56300">
    <property type="entry name" value="Metallo-dependent phosphatases"/>
    <property type="match status" value="1"/>
</dbReference>
<dbReference type="GO" id="GO:0008408">
    <property type="term" value="F:3'-5' exonuclease activity"/>
    <property type="evidence" value="ECO:0007669"/>
    <property type="project" value="InterPro"/>
</dbReference>
<dbReference type="InterPro" id="IPR041796">
    <property type="entry name" value="Mre11_N"/>
</dbReference>
<keyword evidence="8" id="KW-0235">DNA replication</keyword>